<dbReference type="RefSeq" id="WP_183222078.1">
    <property type="nucleotide sequence ID" value="NZ_BMPW01000013.1"/>
</dbReference>
<dbReference type="Proteomes" id="UP000590749">
    <property type="component" value="Unassembled WGS sequence"/>
</dbReference>
<dbReference type="Pfam" id="PF13190">
    <property type="entry name" value="PDGLE"/>
    <property type="match status" value="1"/>
</dbReference>
<evidence type="ECO:0000256" key="3">
    <source>
        <dbReference type="ARBA" id="ARBA00022692"/>
    </source>
</evidence>
<keyword evidence="2" id="KW-1003">Cell membrane</keyword>
<accession>A0A7W5AIM1</accession>
<dbReference type="InterPro" id="IPR025937">
    <property type="entry name" value="PDGLE_dom"/>
</dbReference>
<organism evidence="9 10">
    <name type="scientific">Actinoplanes campanulatus</name>
    <dbReference type="NCBI Taxonomy" id="113559"/>
    <lineage>
        <taxon>Bacteria</taxon>
        <taxon>Bacillati</taxon>
        <taxon>Actinomycetota</taxon>
        <taxon>Actinomycetes</taxon>
        <taxon>Micromonosporales</taxon>
        <taxon>Micromonosporaceae</taxon>
        <taxon>Actinoplanes</taxon>
    </lineage>
</organism>
<evidence type="ECO:0000256" key="7">
    <source>
        <dbReference type="SAM" id="SignalP"/>
    </source>
</evidence>
<feature type="chain" id="PRO_5030869135" evidence="7">
    <location>
        <begin position="26"/>
        <end position="113"/>
    </location>
</feature>
<keyword evidence="4 6" id="KW-1133">Transmembrane helix</keyword>
<proteinExistence type="predicted"/>
<keyword evidence="5 6" id="KW-0472">Membrane</keyword>
<protein>
    <submittedName>
        <fullName evidence="9">Cobalt/nickel transport protein</fullName>
    </submittedName>
</protein>
<evidence type="ECO:0000256" key="4">
    <source>
        <dbReference type="ARBA" id="ARBA00022989"/>
    </source>
</evidence>
<evidence type="ECO:0000313" key="10">
    <source>
        <dbReference type="Proteomes" id="UP000590749"/>
    </source>
</evidence>
<keyword evidence="3 6" id="KW-0812">Transmembrane</keyword>
<keyword evidence="7" id="KW-0732">Signal</keyword>
<dbReference type="EMBL" id="JACHXF010000009">
    <property type="protein sequence ID" value="MBB3096619.1"/>
    <property type="molecule type" value="Genomic_DNA"/>
</dbReference>
<name>A0A7W5AIM1_9ACTN</name>
<comment type="subcellular location">
    <subcellularLocation>
        <location evidence="1">Cell membrane</location>
    </subcellularLocation>
</comment>
<evidence type="ECO:0000259" key="8">
    <source>
        <dbReference type="Pfam" id="PF13190"/>
    </source>
</evidence>
<dbReference type="GO" id="GO:0005886">
    <property type="term" value="C:plasma membrane"/>
    <property type="evidence" value="ECO:0007669"/>
    <property type="project" value="UniProtKB-SubCell"/>
</dbReference>
<feature type="domain" description="PDGLE" evidence="8">
    <location>
        <begin position="4"/>
        <end position="107"/>
    </location>
</feature>
<evidence type="ECO:0000256" key="1">
    <source>
        <dbReference type="ARBA" id="ARBA00004236"/>
    </source>
</evidence>
<gene>
    <name evidence="9" type="ORF">FHR83_004293</name>
</gene>
<keyword evidence="10" id="KW-1185">Reference proteome</keyword>
<comment type="caution">
    <text evidence="9">The sequence shown here is derived from an EMBL/GenBank/DDBJ whole genome shotgun (WGS) entry which is preliminary data.</text>
</comment>
<evidence type="ECO:0000313" key="9">
    <source>
        <dbReference type="EMBL" id="MBB3096619.1"/>
    </source>
</evidence>
<evidence type="ECO:0000256" key="2">
    <source>
        <dbReference type="ARBA" id="ARBA00022475"/>
    </source>
</evidence>
<sequence length="113" mass="11735">MRKKAFLIAGLLVALLLAGVVSNFASGSPDGLDYAAREGCTFNADDEITGGACMAQREGEHQLGDSPLADYAIAGIDNEFLATGLSGVAGVLITFAIGGGLFWLLRRRDRASS</sequence>
<evidence type="ECO:0000256" key="5">
    <source>
        <dbReference type="ARBA" id="ARBA00023136"/>
    </source>
</evidence>
<dbReference type="AlphaFoldDB" id="A0A7W5AIM1"/>
<reference evidence="9 10" key="1">
    <citation type="submission" date="2020-08" db="EMBL/GenBank/DDBJ databases">
        <title>Genomic Encyclopedia of Type Strains, Phase III (KMG-III): the genomes of soil and plant-associated and newly described type strains.</title>
        <authorList>
            <person name="Whitman W."/>
        </authorList>
    </citation>
    <scope>NUCLEOTIDE SEQUENCE [LARGE SCALE GENOMIC DNA]</scope>
    <source>
        <strain evidence="9 10">CECT 3287</strain>
    </source>
</reference>
<feature type="transmembrane region" description="Helical" evidence="6">
    <location>
        <begin position="80"/>
        <end position="105"/>
    </location>
</feature>
<evidence type="ECO:0000256" key="6">
    <source>
        <dbReference type="SAM" id="Phobius"/>
    </source>
</evidence>
<feature type="signal peptide" evidence="7">
    <location>
        <begin position="1"/>
        <end position="25"/>
    </location>
</feature>